<dbReference type="AlphaFoldDB" id="A0A1I0IPF3"/>
<dbReference type="Proteomes" id="UP000199095">
    <property type="component" value="Unassembled WGS sequence"/>
</dbReference>
<dbReference type="STRING" id="237682.SAMN05421676_11323"/>
<organism evidence="1 2">
    <name type="scientific">Salinibacillus kushneri</name>
    <dbReference type="NCBI Taxonomy" id="237682"/>
    <lineage>
        <taxon>Bacteria</taxon>
        <taxon>Bacillati</taxon>
        <taxon>Bacillota</taxon>
        <taxon>Bacilli</taxon>
        <taxon>Bacillales</taxon>
        <taxon>Bacillaceae</taxon>
        <taxon>Salinibacillus</taxon>
    </lineage>
</organism>
<keyword evidence="2" id="KW-1185">Reference proteome</keyword>
<evidence type="ECO:0000313" key="2">
    <source>
        <dbReference type="Proteomes" id="UP000199095"/>
    </source>
</evidence>
<proteinExistence type="predicted"/>
<protein>
    <submittedName>
        <fullName evidence="1">Uncharacterized protein</fullName>
    </submittedName>
</protein>
<reference evidence="2" key="1">
    <citation type="submission" date="2016-10" db="EMBL/GenBank/DDBJ databases">
        <authorList>
            <person name="Varghese N."/>
            <person name="Submissions S."/>
        </authorList>
    </citation>
    <scope>NUCLEOTIDE SEQUENCE [LARGE SCALE GENOMIC DNA]</scope>
    <source>
        <strain evidence="2">CGMCC 1.3566</strain>
    </source>
</reference>
<name>A0A1I0IPF3_9BACI</name>
<evidence type="ECO:0000313" key="1">
    <source>
        <dbReference type="EMBL" id="SET98315.1"/>
    </source>
</evidence>
<sequence>MNDFLNGLWKQAKKKTGKWAETVKAALQRMQGTEHITIHDLATVLLLHPETQIKQEEYLNLIFNDCYLKLNKFEVYLETKGKKHQQILGCRIMKQGQPLIHYQSYRAKDDKIALPSEVSVSLSHYS</sequence>
<gene>
    <name evidence="1" type="ORF">SAMN05421676_11323</name>
</gene>
<dbReference type="OrthoDB" id="2970246at2"/>
<accession>A0A1I0IPF3</accession>
<dbReference type="EMBL" id="FOHJ01000013">
    <property type="protein sequence ID" value="SET98315.1"/>
    <property type="molecule type" value="Genomic_DNA"/>
</dbReference>
<dbReference type="RefSeq" id="WP_093137132.1">
    <property type="nucleotide sequence ID" value="NZ_FOHJ01000013.1"/>
</dbReference>